<proteinExistence type="predicted"/>
<accession>A0A0F3GTF5</accession>
<evidence type="ECO:0000313" key="2">
    <source>
        <dbReference type="Proteomes" id="UP000033423"/>
    </source>
</evidence>
<organism evidence="1 2">
    <name type="scientific">Candidatus Magnetobacterium bavaricum</name>
    <dbReference type="NCBI Taxonomy" id="29290"/>
    <lineage>
        <taxon>Bacteria</taxon>
        <taxon>Pseudomonadati</taxon>
        <taxon>Nitrospirota</taxon>
        <taxon>Thermodesulfovibrionia</taxon>
        <taxon>Thermodesulfovibrionales</taxon>
        <taxon>Candidatus Magnetobacteriaceae</taxon>
        <taxon>Candidatus Magnetobacterium</taxon>
    </lineage>
</organism>
<name>A0A0F3GTF5_9BACT</name>
<comment type="caution">
    <text evidence="1">The sequence shown here is derived from an EMBL/GenBank/DDBJ whole genome shotgun (WGS) entry which is preliminary data.</text>
</comment>
<sequence length="388" mass="42694">MGHADDSVHGGADFVAHIGQEVGLHICSALGYLLGAKDFLFGPFALGDIPEGNHDTNQFPALLDRGSGIFHWYGGAVFTPQYLVIDISQDTVFGRNIHRAILFWKVRAVGIGIVNQRVKRFACQLLIRITQHFSPGTVDKRDNAGGIKPHDPVIDGAEYQAAALLCLFEGFPAFLKGTALFYEGFLLCLQLFCLFFEDTCLFGKTVVVVLQFVAAGDQLLFRCGKGLCLSLTIFEQSLCLDIAGEYLHVHGQDWQQGVKKLRVFHRKWGYRTKLNHGHDLVVLHHGYNQDGMDAEFAKSEGCVDIVIGRKNQGDRSFVHSGLTDQPLPNGKVVKVDVCITGIPALALQESVFFIVDVEGTVDQSHDCRQPGSKRIANVLKGRTSLNSL</sequence>
<dbReference type="Proteomes" id="UP000033423">
    <property type="component" value="Unassembled WGS sequence"/>
</dbReference>
<keyword evidence="2" id="KW-1185">Reference proteome</keyword>
<evidence type="ECO:0000313" key="1">
    <source>
        <dbReference type="EMBL" id="KJU83958.1"/>
    </source>
</evidence>
<reference evidence="1 2" key="1">
    <citation type="submission" date="2015-02" db="EMBL/GenBank/DDBJ databases">
        <title>Single-cell genomics of uncultivated deep-branching MTB reveals a conserved set of magnetosome genes.</title>
        <authorList>
            <person name="Kolinko S."/>
            <person name="Richter M."/>
            <person name="Glockner F.O."/>
            <person name="Brachmann A."/>
            <person name="Schuler D."/>
        </authorList>
    </citation>
    <scope>NUCLEOTIDE SEQUENCE [LARGE SCALE GENOMIC DNA]</scope>
    <source>
        <strain evidence="1">TM-1</strain>
    </source>
</reference>
<dbReference type="AntiFam" id="ANF00201">
    <property type="entry name" value="Shadow ORF (opposite gacS)"/>
</dbReference>
<dbReference type="EMBL" id="LACI01001670">
    <property type="protein sequence ID" value="KJU83958.1"/>
    <property type="molecule type" value="Genomic_DNA"/>
</dbReference>
<gene>
    <name evidence="1" type="ORF">MBAV_003852</name>
</gene>
<dbReference type="AlphaFoldDB" id="A0A0F3GTF5"/>
<protein>
    <submittedName>
        <fullName evidence="1">Uncharacterized protein</fullName>
    </submittedName>
</protein>